<comment type="caution">
    <text evidence="1">The sequence shown here is derived from an EMBL/GenBank/DDBJ whole genome shotgun (WGS) entry which is preliminary data.</text>
</comment>
<accession>A0A0W0G0J7</accession>
<evidence type="ECO:0000313" key="2">
    <source>
        <dbReference type="Proteomes" id="UP000054988"/>
    </source>
</evidence>
<proteinExistence type="predicted"/>
<organism evidence="1 2">
    <name type="scientific">Moniliophthora roreri</name>
    <name type="common">Frosty pod rot fungus</name>
    <name type="synonym">Monilia roreri</name>
    <dbReference type="NCBI Taxonomy" id="221103"/>
    <lineage>
        <taxon>Eukaryota</taxon>
        <taxon>Fungi</taxon>
        <taxon>Dikarya</taxon>
        <taxon>Basidiomycota</taxon>
        <taxon>Agaricomycotina</taxon>
        <taxon>Agaricomycetes</taxon>
        <taxon>Agaricomycetidae</taxon>
        <taxon>Agaricales</taxon>
        <taxon>Marasmiineae</taxon>
        <taxon>Marasmiaceae</taxon>
        <taxon>Moniliophthora</taxon>
    </lineage>
</organism>
<dbReference type="EMBL" id="LATX01001381">
    <property type="protein sequence ID" value="KTB42119.1"/>
    <property type="molecule type" value="Genomic_DNA"/>
</dbReference>
<evidence type="ECO:0008006" key="3">
    <source>
        <dbReference type="Google" id="ProtNLM"/>
    </source>
</evidence>
<protein>
    <recommendedName>
        <fullName evidence="3">F-box domain-containing protein</fullName>
    </recommendedName>
</protein>
<evidence type="ECO:0000313" key="1">
    <source>
        <dbReference type="EMBL" id="KTB42119.1"/>
    </source>
</evidence>
<dbReference type="Gene3D" id="3.80.10.10">
    <property type="entry name" value="Ribonuclease Inhibitor"/>
    <property type="match status" value="1"/>
</dbReference>
<sequence length="547" mass="62343">MARGSRDATKDNTAGDEEDAVTRARVLQLLRSGVGSSSVDVSFARERLREIDCRLNARITRHTKNALQDEKELYRALFAPIWKIPSEILSKVLEDVAEDGWNQFGCSHDGWSTATHLSSICTHWRRVSLSTPGIWAQIILVLAFQDDSPDEDIVALEMHLHRSKNAPLRVDLRMSSGWHFSAPWPNQVRLIGTIGEHASRWSMFRLVAREVPALVRADILDDMQKPFSSLTQLELDVIPHIELESRPNDCLLDFVDALPNLRGLSLVHSTEYFMPSKLPEGIIPYSQITRLWLDNTPKAILDMLGFCHNLIMVSLTIGRLPYDFEEHRDEHEYDITLSHPHVMRSLEDLRFKFGDAGVGEFAWAGIITVLNALTCPSLKELSFVNHAFTAYRVTVIQPLIDFLRRSNSATTLQRLDMIGFPIQPLHFLNVVEGVPHLQELQIRSSDNHRIVGDELFRRMTISESNPSPLLPRLRYLFMAIYGEDFSDVLEQMLYSRKKGTPGCLNYLYIFAQGDYEDFDIERIKALEESGLAFQLKGPRECSSDEDL</sequence>
<dbReference type="AlphaFoldDB" id="A0A0W0G0J7"/>
<dbReference type="SUPFAM" id="SSF52047">
    <property type="entry name" value="RNI-like"/>
    <property type="match status" value="1"/>
</dbReference>
<dbReference type="InterPro" id="IPR032675">
    <property type="entry name" value="LRR_dom_sf"/>
</dbReference>
<name>A0A0W0G0J7_MONRR</name>
<dbReference type="Proteomes" id="UP000054988">
    <property type="component" value="Unassembled WGS sequence"/>
</dbReference>
<reference evidence="1 2" key="1">
    <citation type="submission" date="2015-12" db="EMBL/GenBank/DDBJ databases">
        <title>Draft genome sequence of Moniliophthora roreri, the causal agent of frosty pod rot of cacao.</title>
        <authorList>
            <person name="Aime M.C."/>
            <person name="Diaz-Valderrama J.R."/>
            <person name="Kijpornyongpan T."/>
            <person name="Phillips-Mora W."/>
        </authorList>
    </citation>
    <scope>NUCLEOTIDE SEQUENCE [LARGE SCALE GENOMIC DNA]</scope>
    <source>
        <strain evidence="1 2">MCA 2952</strain>
    </source>
</reference>
<gene>
    <name evidence="1" type="ORF">WG66_5306</name>
</gene>